<organism evidence="2">
    <name type="scientific">Aegilops tauschii</name>
    <name type="common">Tausch's goatgrass</name>
    <name type="synonym">Aegilops squarrosa</name>
    <dbReference type="NCBI Taxonomy" id="37682"/>
    <lineage>
        <taxon>Eukaryota</taxon>
        <taxon>Viridiplantae</taxon>
        <taxon>Streptophyta</taxon>
        <taxon>Embryophyta</taxon>
        <taxon>Tracheophyta</taxon>
        <taxon>Spermatophyta</taxon>
        <taxon>Magnoliopsida</taxon>
        <taxon>Liliopsida</taxon>
        <taxon>Poales</taxon>
        <taxon>Poaceae</taxon>
        <taxon>BOP clade</taxon>
        <taxon>Pooideae</taxon>
        <taxon>Triticodae</taxon>
        <taxon>Triticeae</taxon>
        <taxon>Triticinae</taxon>
        <taxon>Aegilops</taxon>
    </lineage>
</organism>
<reference evidence="2" key="1">
    <citation type="submission" date="2015-06" db="UniProtKB">
        <authorList>
            <consortium name="EnsemblPlants"/>
        </authorList>
    </citation>
    <scope>IDENTIFICATION</scope>
</reference>
<evidence type="ECO:0000256" key="1">
    <source>
        <dbReference type="SAM" id="MobiDB-lite"/>
    </source>
</evidence>
<accession>M8CLE6</accession>
<feature type="region of interest" description="Disordered" evidence="1">
    <location>
        <begin position="111"/>
        <end position="150"/>
    </location>
</feature>
<feature type="region of interest" description="Disordered" evidence="1">
    <location>
        <begin position="277"/>
        <end position="347"/>
    </location>
</feature>
<feature type="compositionally biased region" description="Polar residues" evidence="1">
    <location>
        <begin position="125"/>
        <end position="134"/>
    </location>
</feature>
<protein>
    <submittedName>
        <fullName evidence="2">Uncharacterized protein</fullName>
    </submittedName>
</protein>
<sequence length="347" mass="37960">MAAFLRRYPGKASSCSSHLLARATSREPKIWIFWFGGWRCATSFFLLGASSSSRRSRGHKVEQCGIYRINDGGSRRQMHDDGHTHGDGAVWRHGGFDGSTTWQVQATEPLHRCTTVDRPPAGSVSGYSGETSQSHTERAMPPSAGEVARPQSPLRAMMPQSPLRIKQGGKFYERLLTKESSGANPSFRYYGSEPGSVPFVWESEPGTPRDASRMVGGALPAITPPPSYLLRHHGGGVDVSRRVTATGRKKRYRLKRTIKVGFIADMFRRLAVGKACWSRPGPSPAQVSSSSRWLVASEKPPDQHGRHDDQAPAAKSGAVVCSGARQPSPCWMLPFRGGTGNRNRDCD</sequence>
<name>M8CLE6_AEGTA</name>
<dbReference type="InterPro" id="IPR007789">
    <property type="entry name" value="DUF688"/>
</dbReference>
<dbReference type="AlphaFoldDB" id="M8CLE6"/>
<proteinExistence type="predicted"/>
<feature type="compositionally biased region" description="Basic and acidic residues" evidence="1">
    <location>
        <begin position="299"/>
        <end position="310"/>
    </location>
</feature>
<dbReference type="Pfam" id="PF05097">
    <property type="entry name" value="DUF688"/>
    <property type="match status" value="1"/>
</dbReference>
<dbReference type="PANTHER" id="PTHR33257:SF55">
    <property type="entry name" value="OS01G0824900 PROTEIN"/>
    <property type="match status" value="1"/>
</dbReference>
<evidence type="ECO:0000313" key="2">
    <source>
        <dbReference type="EnsemblPlants" id="EMT28212"/>
    </source>
</evidence>
<dbReference type="PANTHER" id="PTHR33257">
    <property type="entry name" value="OS05G0165500 PROTEIN"/>
    <property type="match status" value="1"/>
</dbReference>
<dbReference type="EnsemblPlants" id="EMT28212">
    <property type="protein sequence ID" value="EMT28212"/>
    <property type="gene ID" value="F775_00442"/>
</dbReference>